<evidence type="ECO:0000313" key="3">
    <source>
        <dbReference type="Proteomes" id="UP000564385"/>
    </source>
</evidence>
<organism evidence="2 3">
    <name type="scientific">Tunturiibacter lichenicola</name>
    <dbReference type="NCBI Taxonomy" id="2051959"/>
    <lineage>
        <taxon>Bacteria</taxon>
        <taxon>Pseudomonadati</taxon>
        <taxon>Acidobacteriota</taxon>
        <taxon>Terriglobia</taxon>
        <taxon>Terriglobales</taxon>
        <taxon>Acidobacteriaceae</taxon>
        <taxon>Tunturiibacter</taxon>
    </lineage>
</organism>
<dbReference type="Pfam" id="PF15919">
    <property type="entry name" value="HicB_lk_antitox"/>
    <property type="match status" value="1"/>
</dbReference>
<protein>
    <submittedName>
        <fullName evidence="2">Antitoxin HicB</fullName>
    </submittedName>
</protein>
<proteinExistence type="predicted"/>
<evidence type="ECO:0000313" key="2">
    <source>
        <dbReference type="EMBL" id="NYF90651.1"/>
    </source>
</evidence>
<dbReference type="PANTHER" id="PTHR34504:SF4">
    <property type="entry name" value="ANTITOXIN HICB"/>
    <property type="match status" value="1"/>
</dbReference>
<sequence length="142" mass="16006">MRYPIKLKQDGKFFLVTFPDIPEAITQGEGEEQALHAAKEALETALDFYFEENRIVPSPSLLKRKQRYVELPVSLAAKVLLLNEMLRQKVRPAELARRLHTTPQEINRLTNIRHTSKIDGIADAMKALGKTLQISAANDLAA</sequence>
<dbReference type="Proteomes" id="UP000564385">
    <property type="component" value="Unassembled WGS sequence"/>
</dbReference>
<dbReference type="EMBL" id="JACCCU010000002">
    <property type="protein sequence ID" value="NYF90651.1"/>
    <property type="molecule type" value="Genomic_DNA"/>
</dbReference>
<comment type="caution">
    <text evidence="2">The sequence shown here is derived from an EMBL/GenBank/DDBJ whole genome shotgun (WGS) entry which is preliminary data.</text>
</comment>
<reference evidence="2 3" key="1">
    <citation type="submission" date="2020-07" db="EMBL/GenBank/DDBJ databases">
        <title>Genomic Encyclopedia of Type Strains, Phase IV (KMG-V): Genome sequencing to study the core and pangenomes of soil and plant-associated prokaryotes.</title>
        <authorList>
            <person name="Whitman W."/>
        </authorList>
    </citation>
    <scope>NUCLEOTIDE SEQUENCE [LARGE SCALE GENOMIC DNA]</scope>
    <source>
        <strain evidence="2 3">M8UP22</strain>
    </source>
</reference>
<dbReference type="InterPro" id="IPR031807">
    <property type="entry name" value="HicB-like"/>
</dbReference>
<gene>
    <name evidence="2" type="ORF">HDF08_002753</name>
</gene>
<dbReference type="InterPro" id="IPR051404">
    <property type="entry name" value="TA_system_antitoxin"/>
</dbReference>
<dbReference type="PANTHER" id="PTHR34504">
    <property type="entry name" value="ANTITOXIN HICB"/>
    <property type="match status" value="1"/>
</dbReference>
<name>A0A852VHI6_9BACT</name>
<evidence type="ECO:0000259" key="1">
    <source>
        <dbReference type="Pfam" id="PF15919"/>
    </source>
</evidence>
<dbReference type="AlphaFoldDB" id="A0A852VHI6"/>
<dbReference type="InterPro" id="IPR035069">
    <property type="entry name" value="TTHA1013/TTHA0281-like"/>
</dbReference>
<dbReference type="Gene3D" id="3.30.160.250">
    <property type="match status" value="1"/>
</dbReference>
<feature type="domain" description="HicB-like antitoxin of toxin-antitoxin system" evidence="1">
    <location>
        <begin position="3"/>
        <end position="68"/>
    </location>
</feature>
<accession>A0A852VHI6</accession>
<dbReference type="SUPFAM" id="SSF143100">
    <property type="entry name" value="TTHA1013/TTHA0281-like"/>
    <property type="match status" value="1"/>
</dbReference>